<evidence type="ECO:0000256" key="6">
    <source>
        <dbReference type="ARBA" id="ARBA00022927"/>
    </source>
</evidence>
<feature type="region of interest" description="Disordered" evidence="10">
    <location>
        <begin position="85"/>
        <end position="127"/>
    </location>
</feature>
<keyword evidence="7 11" id="KW-1133">Transmembrane helix</keyword>
<dbReference type="PATRIC" id="fig|1630135.4.peg.945"/>
<keyword evidence="3" id="KW-0813">Transport</keyword>
<organism evidence="12 13">
    <name type="scientific">Dermabacter vaginalis</name>
    <dbReference type="NCBI Taxonomy" id="1630135"/>
    <lineage>
        <taxon>Bacteria</taxon>
        <taxon>Bacillati</taxon>
        <taxon>Actinomycetota</taxon>
        <taxon>Actinomycetes</taxon>
        <taxon>Micrococcales</taxon>
        <taxon>Dermabacteraceae</taxon>
        <taxon>Dermabacter</taxon>
    </lineage>
</organism>
<protein>
    <submittedName>
        <fullName evidence="12">Preprotein translocase, YajC subunit</fullName>
    </submittedName>
</protein>
<evidence type="ECO:0000313" key="12">
    <source>
        <dbReference type="EMBL" id="ANP27496.1"/>
    </source>
</evidence>
<dbReference type="KEGG" id="dva:DAD186_09460"/>
<dbReference type="STRING" id="1630135.DAD186_09460"/>
<keyword evidence="4" id="KW-1003">Cell membrane</keyword>
<dbReference type="GO" id="GO:0005886">
    <property type="term" value="C:plasma membrane"/>
    <property type="evidence" value="ECO:0007669"/>
    <property type="project" value="UniProtKB-SubCell"/>
</dbReference>
<evidence type="ECO:0000256" key="4">
    <source>
        <dbReference type="ARBA" id="ARBA00022475"/>
    </source>
</evidence>
<gene>
    <name evidence="12" type="ORF">DAD186_09460</name>
</gene>
<comment type="similarity">
    <text evidence="2">Belongs to the YajC family.</text>
</comment>
<keyword evidence="6" id="KW-0653">Protein transport</keyword>
<keyword evidence="8" id="KW-0811">Translocation</keyword>
<feature type="compositionally biased region" description="Basic and acidic residues" evidence="10">
    <location>
        <begin position="108"/>
        <end position="127"/>
    </location>
</feature>
<dbReference type="SMART" id="SM01323">
    <property type="entry name" value="YajC"/>
    <property type="match status" value="1"/>
</dbReference>
<dbReference type="PANTHER" id="PTHR33909:SF1">
    <property type="entry name" value="SEC TRANSLOCON ACCESSORY COMPLEX SUBUNIT YAJC"/>
    <property type="match status" value="1"/>
</dbReference>
<keyword evidence="9 11" id="KW-0472">Membrane</keyword>
<dbReference type="PANTHER" id="PTHR33909">
    <property type="entry name" value="SEC TRANSLOCON ACCESSORY COMPLEX SUBUNIT YAJC"/>
    <property type="match status" value="1"/>
</dbReference>
<dbReference type="AlphaFoldDB" id="A0A1B0ZHR7"/>
<evidence type="ECO:0000256" key="3">
    <source>
        <dbReference type="ARBA" id="ARBA00022448"/>
    </source>
</evidence>
<accession>A0A1B0ZHR7</accession>
<evidence type="ECO:0000256" key="2">
    <source>
        <dbReference type="ARBA" id="ARBA00006742"/>
    </source>
</evidence>
<dbReference type="Proteomes" id="UP000092596">
    <property type="component" value="Chromosome"/>
</dbReference>
<dbReference type="InterPro" id="IPR003849">
    <property type="entry name" value="Preprotein_translocase_YajC"/>
</dbReference>
<evidence type="ECO:0000256" key="8">
    <source>
        <dbReference type="ARBA" id="ARBA00023010"/>
    </source>
</evidence>
<sequence length="127" mass="14089">MQNPMFLMIIMLVVMAVPMFLMSRGQRKRVQQHQELVKSLGVGDEVRTHSGFYGMIVEEEGDTVILETEDGSQLKWNRNAIAERTESFGESANEQSAAGSNEASVSDADLRSDAEKSSDFLADDTKN</sequence>
<dbReference type="Pfam" id="PF02699">
    <property type="entry name" value="YajC"/>
    <property type="match status" value="1"/>
</dbReference>
<comment type="subcellular location">
    <subcellularLocation>
        <location evidence="1">Cell membrane</location>
        <topology evidence="1">Single-pass membrane protein</topology>
    </subcellularLocation>
</comment>
<proteinExistence type="inferred from homology"/>
<dbReference type="EMBL" id="CP012117">
    <property type="protein sequence ID" value="ANP27496.1"/>
    <property type="molecule type" value="Genomic_DNA"/>
</dbReference>
<evidence type="ECO:0000313" key="13">
    <source>
        <dbReference type="Proteomes" id="UP000092596"/>
    </source>
</evidence>
<evidence type="ECO:0000256" key="10">
    <source>
        <dbReference type="SAM" id="MobiDB-lite"/>
    </source>
</evidence>
<reference evidence="12 13" key="1">
    <citation type="submission" date="2015-06" db="EMBL/GenBank/DDBJ databases">
        <title>Investigation of pathophysiology for high-risk pregnancy and development of treatment modality based on it.</title>
        <authorList>
            <person name="Kim B.-C."/>
            <person name="Lim S."/>
        </authorList>
    </citation>
    <scope>NUCLEOTIDE SEQUENCE [LARGE SCALE GENOMIC DNA]</scope>
    <source>
        <strain evidence="12 13">AD1-86</strain>
    </source>
</reference>
<name>A0A1B0ZHR7_9MICO</name>
<keyword evidence="5 11" id="KW-0812">Transmembrane</keyword>
<dbReference type="RefSeq" id="WP_157457084.1">
    <property type="nucleotide sequence ID" value="NZ_CP012117.1"/>
</dbReference>
<evidence type="ECO:0000256" key="11">
    <source>
        <dbReference type="SAM" id="Phobius"/>
    </source>
</evidence>
<evidence type="ECO:0000256" key="5">
    <source>
        <dbReference type="ARBA" id="ARBA00022692"/>
    </source>
</evidence>
<dbReference type="GO" id="GO:0015031">
    <property type="term" value="P:protein transport"/>
    <property type="evidence" value="ECO:0007669"/>
    <property type="project" value="UniProtKB-KW"/>
</dbReference>
<feature type="transmembrane region" description="Helical" evidence="11">
    <location>
        <begin position="6"/>
        <end position="23"/>
    </location>
</feature>
<evidence type="ECO:0000256" key="9">
    <source>
        <dbReference type="ARBA" id="ARBA00023136"/>
    </source>
</evidence>
<dbReference type="NCBIfam" id="TIGR00739">
    <property type="entry name" value="yajC"/>
    <property type="match status" value="1"/>
</dbReference>
<evidence type="ECO:0000256" key="1">
    <source>
        <dbReference type="ARBA" id="ARBA00004162"/>
    </source>
</evidence>
<evidence type="ECO:0000256" key="7">
    <source>
        <dbReference type="ARBA" id="ARBA00022989"/>
    </source>
</evidence>
<feature type="compositionally biased region" description="Polar residues" evidence="10">
    <location>
        <begin position="88"/>
        <end position="104"/>
    </location>
</feature>